<feature type="domain" description="HTH luxR-type" evidence="2">
    <location>
        <begin position="97"/>
        <end position="162"/>
    </location>
</feature>
<evidence type="ECO:0000259" key="2">
    <source>
        <dbReference type="PROSITE" id="PS50043"/>
    </source>
</evidence>
<accession>A0A0F6TWL6</accession>
<keyword evidence="1" id="KW-0238">DNA-binding</keyword>
<dbReference type="GO" id="GO:0003677">
    <property type="term" value="F:DNA binding"/>
    <property type="evidence" value="ECO:0007669"/>
    <property type="project" value="UniProtKB-KW"/>
</dbReference>
<dbReference type="Pfam" id="PF00196">
    <property type="entry name" value="GerE"/>
    <property type="match status" value="1"/>
</dbReference>
<dbReference type="Proteomes" id="UP000034085">
    <property type="component" value="Chromosome"/>
</dbReference>
<dbReference type="SUPFAM" id="SSF46894">
    <property type="entry name" value="C-terminal effector domain of the bipartite response regulators"/>
    <property type="match status" value="1"/>
</dbReference>
<dbReference type="PROSITE" id="PS50043">
    <property type="entry name" value="HTH_LUXR_2"/>
    <property type="match status" value="1"/>
</dbReference>
<evidence type="ECO:0000313" key="3">
    <source>
        <dbReference type="EMBL" id="AKE59887.1"/>
    </source>
</evidence>
<name>A0A0F6TWL6_CITAM</name>
<dbReference type="InterPro" id="IPR036388">
    <property type="entry name" value="WH-like_DNA-bd_sf"/>
</dbReference>
<dbReference type="CDD" id="cd06170">
    <property type="entry name" value="LuxR_C_like"/>
    <property type="match status" value="1"/>
</dbReference>
<dbReference type="RefSeq" id="WP_046486753.1">
    <property type="nucleotide sequence ID" value="NZ_CP011132.1"/>
</dbReference>
<organism evidence="3 4">
    <name type="scientific">Citrobacter amalonaticus Y19</name>
    <dbReference type="NCBI Taxonomy" id="1261127"/>
    <lineage>
        <taxon>Bacteria</taxon>
        <taxon>Pseudomonadati</taxon>
        <taxon>Pseudomonadota</taxon>
        <taxon>Gammaproteobacteria</taxon>
        <taxon>Enterobacterales</taxon>
        <taxon>Enterobacteriaceae</taxon>
        <taxon>Citrobacter</taxon>
    </lineage>
</organism>
<dbReference type="InterPro" id="IPR016032">
    <property type="entry name" value="Sig_transdc_resp-reg_C-effctor"/>
</dbReference>
<protein>
    <submittedName>
        <fullName evidence="3">LuxR family transcriptional regulator</fullName>
    </submittedName>
</protein>
<sequence>MKLSDSVFSDDYFFIVGISALLTPELIDENYTIVDINESNFQWGTEYLSPDRKIIAFITNDLDYYALCHLRDITFIDKRRRINEILSCLFVNESRYAYRVKYTLSFRESEVLACMQKGMDANEIGELLGMSMKTFYAHRRSLIFKLQLGNRVSLYRNIARVRMCKPSVHESDFT</sequence>
<dbReference type="KEGG" id="cama:F384_15630"/>
<gene>
    <name evidence="3" type="ORF">F384_15630</name>
</gene>
<dbReference type="GO" id="GO:0006355">
    <property type="term" value="P:regulation of DNA-templated transcription"/>
    <property type="evidence" value="ECO:0007669"/>
    <property type="project" value="InterPro"/>
</dbReference>
<dbReference type="Gene3D" id="1.10.10.10">
    <property type="entry name" value="Winged helix-like DNA-binding domain superfamily/Winged helix DNA-binding domain"/>
    <property type="match status" value="1"/>
</dbReference>
<dbReference type="OrthoDB" id="6505015at2"/>
<dbReference type="HOGENOM" id="CLU_133711_0_0_6"/>
<reference evidence="3 4" key="1">
    <citation type="journal article" date="2013" name="Appl. Microbiol. Biotechnol.">
        <title>Glycerol assimilation and production of 1,3-propanediol by Citrobacter amalonaticus Y19.</title>
        <authorList>
            <person name="Ainala S.K."/>
            <person name="Ashok S."/>
            <person name="Ko Y."/>
            <person name="Park S."/>
        </authorList>
    </citation>
    <scope>NUCLEOTIDE SEQUENCE [LARGE SCALE GENOMIC DNA]</scope>
    <source>
        <strain evidence="3 4">Y19</strain>
    </source>
</reference>
<evidence type="ECO:0000313" key="4">
    <source>
        <dbReference type="Proteomes" id="UP000034085"/>
    </source>
</evidence>
<dbReference type="PATRIC" id="fig|1261127.3.peg.3268"/>
<dbReference type="SMART" id="SM00421">
    <property type="entry name" value="HTH_LUXR"/>
    <property type="match status" value="1"/>
</dbReference>
<dbReference type="AlphaFoldDB" id="A0A0F6TWL6"/>
<dbReference type="InterPro" id="IPR000792">
    <property type="entry name" value="Tscrpt_reg_LuxR_C"/>
</dbReference>
<evidence type="ECO:0000256" key="1">
    <source>
        <dbReference type="ARBA" id="ARBA00023125"/>
    </source>
</evidence>
<dbReference type="PRINTS" id="PR00038">
    <property type="entry name" value="HTHLUXR"/>
</dbReference>
<proteinExistence type="predicted"/>
<dbReference type="EMBL" id="CP011132">
    <property type="protein sequence ID" value="AKE59887.1"/>
    <property type="molecule type" value="Genomic_DNA"/>
</dbReference>